<sequence>MLFCRVAYPFPLRPKPCLRIPVSMFCATLYPGAQLLRSARFCGAKLLGQDAELVQGVCVRFACCVARMEPEMSSNVMSHNAIVRQVLPQFDKPSSAECALFEPFLPIPVVDCDPICRTLVFIENILNVSVTEKFWRHAVNSNALFGVVLGMQYWILFVRDSRSHLSMPPPTSHSSPSSQGSIPIQPSCI</sequence>
<organism evidence="2 3">
    <name type="scientific">Byssothecium circinans</name>
    <dbReference type="NCBI Taxonomy" id="147558"/>
    <lineage>
        <taxon>Eukaryota</taxon>
        <taxon>Fungi</taxon>
        <taxon>Dikarya</taxon>
        <taxon>Ascomycota</taxon>
        <taxon>Pezizomycotina</taxon>
        <taxon>Dothideomycetes</taxon>
        <taxon>Pleosporomycetidae</taxon>
        <taxon>Pleosporales</taxon>
        <taxon>Massarineae</taxon>
        <taxon>Massarinaceae</taxon>
        <taxon>Byssothecium</taxon>
    </lineage>
</organism>
<feature type="compositionally biased region" description="Low complexity" evidence="1">
    <location>
        <begin position="172"/>
        <end position="189"/>
    </location>
</feature>
<gene>
    <name evidence="2" type="ORF">CC80DRAFT_199702</name>
</gene>
<feature type="region of interest" description="Disordered" evidence="1">
    <location>
        <begin position="167"/>
        <end position="189"/>
    </location>
</feature>
<evidence type="ECO:0000256" key="1">
    <source>
        <dbReference type="SAM" id="MobiDB-lite"/>
    </source>
</evidence>
<proteinExistence type="predicted"/>
<accession>A0A6A5UB21</accession>
<protein>
    <submittedName>
        <fullName evidence="2">Uncharacterized protein</fullName>
    </submittedName>
</protein>
<evidence type="ECO:0000313" key="2">
    <source>
        <dbReference type="EMBL" id="KAF1961904.1"/>
    </source>
</evidence>
<name>A0A6A5UB21_9PLEO</name>
<dbReference type="Proteomes" id="UP000800035">
    <property type="component" value="Unassembled WGS sequence"/>
</dbReference>
<evidence type="ECO:0000313" key="3">
    <source>
        <dbReference type="Proteomes" id="UP000800035"/>
    </source>
</evidence>
<keyword evidence="3" id="KW-1185">Reference proteome</keyword>
<dbReference type="EMBL" id="ML976980">
    <property type="protein sequence ID" value="KAF1961904.1"/>
    <property type="molecule type" value="Genomic_DNA"/>
</dbReference>
<dbReference type="AlphaFoldDB" id="A0A6A5UB21"/>
<reference evidence="2" key="1">
    <citation type="journal article" date="2020" name="Stud. Mycol.">
        <title>101 Dothideomycetes genomes: a test case for predicting lifestyles and emergence of pathogens.</title>
        <authorList>
            <person name="Haridas S."/>
            <person name="Albert R."/>
            <person name="Binder M."/>
            <person name="Bloem J."/>
            <person name="Labutti K."/>
            <person name="Salamov A."/>
            <person name="Andreopoulos B."/>
            <person name="Baker S."/>
            <person name="Barry K."/>
            <person name="Bills G."/>
            <person name="Bluhm B."/>
            <person name="Cannon C."/>
            <person name="Castanera R."/>
            <person name="Culley D."/>
            <person name="Daum C."/>
            <person name="Ezra D."/>
            <person name="Gonzalez J."/>
            <person name="Henrissat B."/>
            <person name="Kuo A."/>
            <person name="Liang C."/>
            <person name="Lipzen A."/>
            <person name="Lutzoni F."/>
            <person name="Magnuson J."/>
            <person name="Mondo S."/>
            <person name="Nolan M."/>
            <person name="Ohm R."/>
            <person name="Pangilinan J."/>
            <person name="Park H.-J."/>
            <person name="Ramirez L."/>
            <person name="Alfaro M."/>
            <person name="Sun H."/>
            <person name="Tritt A."/>
            <person name="Yoshinaga Y."/>
            <person name="Zwiers L.-H."/>
            <person name="Turgeon B."/>
            <person name="Goodwin S."/>
            <person name="Spatafora J."/>
            <person name="Crous P."/>
            <person name="Grigoriev I."/>
        </authorList>
    </citation>
    <scope>NUCLEOTIDE SEQUENCE</scope>
    <source>
        <strain evidence="2">CBS 675.92</strain>
    </source>
</reference>